<keyword evidence="2" id="KW-1185">Reference proteome</keyword>
<dbReference type="Proteomes" id="UP000315759">
    <property type="component" value="Unassembled WGS sequence"/>
</dbReference>
<accession>A0A544VR58</accession>
<evidence type="ECO:0000313" key="1">
    <source>
        <dbReference type="EMBL" id="TQR82467.1"/>
    </source>
</evidence>
<evidence type="ECO:0000313" key="2">
    <source>
        <dbReference type="Proteomes" id="UP000315759"/>
    </source>
</evidence>
<dbReference type="AlphaFoldDB" id="A0A544VR58"/>
<protein>
    <submittedName>
        <fullName evidence="1">Uncharacterized protein</fullName>
    </submittedName>
</protein>
<reference evidence="1 2" key="1">
    <citation type="submission" date="2018-10" db="EMBL/GenBank/DDBJ databases">
        <title>Draft genome of Mycobacterium hodleri strain B.</title>
        <authorList>
            <person name="Amande T.J."/>
            <person name="Mcgenity T.J."/>
        </authorList>
    </citation>
    <scope>NUCLEOTIDE SEQUENCE [LARGE SCALE GENOMIC DNA]</scope>
    <source>
        <strain evidence="1 2">B</strain>
    </source>
</reference>
<comment type="caution">
    <text evidence="1">The sequence shown here is derived from an EMBL/GenBank/DDBJ whole genome shotgun (WGS) entry which is preliminary data.</text>
</comment>
<name>A0A544VR58_9MYCO</name>
<dbReference type="EMBL" id="VIFX01000073">
    <property type="protein sequence ID" value="TQR82467.1"/>
    <property type="molecule type" value="Genomic_DNA"/>
</dbReference>
<gene>
    <name evidence="1" type="ORF">D8S82_32025</name>
</gene>
<sequence length="17" mass="1809">MRAPGASSMRCEGCHTD</sequence>
<proteinExistence type="predicted"/>
<dbReference type="NCBIfam" id="TIGR01053">
    <property type="entry name" value="LSD1"/>
    <property type="match status" value="1"/>
</dbReference>
<organism evidence="1 2">
    <name type="scientific">Mycolicibacterium hodleri</name>
    <dbReference type="NCBI Taxonomy" id="49897"/>
    <lineage>
        <taxon>Bacteria</taxon>
        <taxon>Bacillati</taxon>
        <taxon>Actinomycetota</taxon>
        <taxon>Actinomycetes</taxon>
        <taxon>Mycobacteriales</taxon>
        <taxon>Mycobacteriaceae</taxon>
        <taxon>Mycolicibacterium</taxon>
    </lineage>
</organism>